<accession>A0ABT4AJ02</accession>
<evidence type="ECO:0000256" key="1">
    <source>
        <dbReference type="SAM" id="MobiDB-lite"/>
    </source>
</evidence>
<feature type="region of interest" description="Disordered" evidence="1">
    <location>
        <begin position="50"/>
        <end position="72"/>
    </location>
</feature>
<dbReference type="EMBL" id="JAPNKA010000001">
    <property type="protein sequence ID" value="MCY1081169.1"/>
    <property type="molecule type" value="Genomic_DNA"/>
</dbReference>
<comment type="caution">
    <text evidence="2">The sequence shown here is derived from an EMBL/GenBank/DDBJ whole genome shotgun (WGS) entry which is preliminary data.</text>
</comment>
<gene>
    <name evidence="2" type="ORF">OV287_42635</name>
</gene>
<protein>
    <submittedName>
        <fullName evidence="2">Wall-associated protein</fullName>
    </submittedName>
</protein>
<keyword evidence="3" id="KW-1185">Reference proteome</keyword>
<name>A0ABT4AJ02_9BACT</name>
<reference evidence="2 3" key="1">
    <citation type="submission" date="2022-11" db="EMBL/GenBank/DDBJ databases">
        <title>Minimal conservation of predation-associated metabolite biosynthetic gene clusters underscores biosynthetic potential of Myxococcota including descriptions for ten novel species: Archangium lansinium sp. nov., Myxococcus landrumus sp. nov., Nannocystis bai.</title>
        <authorList>
            <person name="Ahearne A."/>
            <person name="Stevens C."/>
            <person name="Phillips K."/>
        </authorList>
    </citation>
    <scope>NUCLEOTIDE SEQUENCE [LARGE SCALE GENOMIC DNA]</scope>
    <source>
        <strain evidence="2 3">MIWBW</strain>
    </source>
</reference>
<sequence length="168" mass="19432">MFASLLMLLLTQQPATPGETLVECLCEKEALQEQAVLEVMEWFEPRAKREEEAGQKADSAAEAEVAPDCSEPKECKGQLHHVISKPIAKALTRHRTLRGQYKARDPRFVTRAVDEQAHCGYQEWHRKVDAEVVEWLKEHRDATSKQFEAFLRTIYDRPDMRVRFPHGF</sequence>
<evidence type="ECO:0000313" key="2">
    <source>
        <dbReference type="EMBL" id="MCY1081169.1"/>
    </source>
</evidence>
<proteinExistence type="predicted"/>
<dbReference type="RefSeq" id="WP_267539775.1">
    <property type="nucleotide sequence ID" value="NZ_JAPNKA010000001.1"/>
</dbReference>
<evidence type="ECO:0000313" key="3">
    <source>
        <dbReference type="Proteomes" id="UP001207654"/>
    </source>
</evidence>
<dbReference type="Proteomes" id="UP001207654">
    <property type="component" value="Unassembled WGS sequence"/>
</dbReference>
<organism evidence="2 3">
    <name type="scientific">Archangium lansingense</name>
    <dbReference type="NCBI Taxonomy" id="2995310"/>
    <lineage>
        <taxon>Bacteria</taxon>
        <taxon>Pseudomonadati</taxon>
        <taxon>Myxococcota</taxon>
        <taxon>Myxococcia</taxon>
        <taxon>Myxococcales</taxon>
        <taxon>Cystobacterineae</taxon>
        <taxon>Archangiaceae</taxon>
        <taxon>Archangium</taxon>
    </lineage>
</organism>